<dbReference type="InterPro" id="IPR009057">
    <property type="entry name" value="Homeodomain-like_sf"/>
</dbReference>
<accession>A0ABS8FXN1</accession>
<sequence>MEEIQSRTNEKMKYRLANAMKECMRRSPVEKITVREIAEECGTTRQTFYRNFQDKYDLINWYFDKILQESFEHMGEGRTVYEGLVNKFHYIEDEKLFFRAAFKNDAQNSLREHDFHLILKFYTERIEGKTGRKMSDHLRFLLEMYCQGSIYMTVQWVLGKTKGTPEQMAGALVDAMPSELEEVFRRLELI</sequence>
<protein>
    <submittedName>
        <fullName evidence="4">TetR/AcrR family transcriptional regulator</fullName>
    </submittedName>
</protein>
<dbReference type="Gene3D" id="1.10.357.10">
    <property type="entry name" value="Tetracycline Repressor, domain 2"/>
    <property type="match status" value="1"/>
</dbReference>
<feature type="DNA-binding region" description="H-T-H motif" evidence="2">
    <location>
        <begin position="33"/>
        <end position="52"/>
    </location>
</feature>
<dbReference type="RefSeq" id="WP_227707950.1">
    <property type="nucleotide sequence ID" value="NZ_JAJEQX010000017.1"/>
</dbReference>
<reference evidence="4 5" key="1">
    <citation type="submission" date="2021-10" db="EMBL/GenBank/DDBJ databases">
        <title>Anaerobic single-cell dispensing facilitates the cultivation of human gut bacteria.</title>
        <authorList>
            <person name="Afrizal A."/>
        </authorList>
    </citation>
    <scope>NUCLEOTIDE SEQUENCE [LARGE SCALE GENOMIC DNA]</scope>
    <source>
        <strain evidence="4 5">CLA-AA-H200</strain>
    </source>
</reference>
<evidence type="ECO:0000256" key="2">
    <source>
        <dbReference type="PROSITE-ProRule" id="PRU00335"/>
    </source>
</evidence>
<evidence type="ECO:0000313" key="5">
    <source>
        <dbReference type="Proteomes" id="UP001198151"/>
    </source>
</evidence>
<gene>
    <name evidence="4" type="ORF">LKD70_10330</name>
</gene>
<dbReference type="Pfam" id="PF14278">
    <property type="entry name" value="TetR_C_8"/>
    <property type="match status" value="1"/>
</dbReference>
<dbReference type="Proteomes" id="UP001198151">
    <property type="component" value="Unassembled WGS sequence"/>
</dbReference>
<dbReference type="InterPro" id="IPR001647">
    <property type="entry name" value="HTH_TetR"/>
</dbReference>
<feature type="domain" description="HTH tetR-type" evidence="3">
    <location>
        <begin position="10"/>
        <end position="70"/>
    </location>
</feature>
<dbReference type="PROSITE" id="PS50977">
    <property type="entry name" value="HTH_TETR_2"/>
    <property type="match status" value="1"/>
</dbReference>
<dbReference type="Pfam" id="PF00440">
    <property type="entry name" value="TetR_N"/>
    <property type="match status" value="1"/>
</dbReference>
<name>A0ABS8FXN1_9FIRM</name>
<comment type="caution">
    <text evidence="4">The sequence shown here is derived from an EMBL/GenBank/DDBJ whole genome shotgun (WGS) entry which is preliminary data.</text>
</comment>
<dbReference type="InterPro" id="IPR039532">
    <property type="entry name" value="TetR_C_Firmicutes"/>
</dbReference>
<dbReference type="InterPro" id="IPR050624">
    <property type="entry name" value="HTH-type_Tx_Regulator"/>
</dbReference>
<evidence type="ECO:0000256" key="1">
    <source>
        <dbReference type="ARBA" id="ARBA00023125"/>
    </source>
</evidence>
<keyword evidence="1 2" id="KW-0238">DNA-binding</keyword>
<dbReference type="PANTHER" id="PTHR43479:SF7">
    <property type="entry name" value="TETR-FAMILY TRANSCRIPTIONAL REGULATOR"/>
    <property type="match status" value="1"/>
</dbReference>
<keyword evidence="5" id="KW-1185">Reference proteome</keyword>
<organism evidence="4 5">
    <name type="scientific">Ruminococcus turbiniformis</name>
    <dbReference type="NCBI Taxonomy" id="2881258"/>
    <lineage>
        <taxon>Bacteria</taxon>
        <taxon>Bacillati</taxon>
        <taxon>Bacillota</taxon>
        <taxon>Clostridia</taxon>
        <taxon>Eubacteriales</taxon>
        <taxon>Oscillospiraceae</taxon>
        <taxon>Ruminococcus</taxon>
    </lineage>
</organism>
<dbReference type="SUPFAM" id="SSF46689">
    <property type="entry name" value="Homeodomain-like"/>
    <property type="match status" value="1"/>
</dbReference>
<dbReference type="EMBL" id="JAJEQX010000017">
    <property type="protein sequence ID" value="MCC2254810.1"/>
    <property type="molecule type" value="Genomic_DNA"/>
</dbReference>
<dbReference type="PANTHER" id="PTHR43479">
    <property type="entry name" value="ACREF/ENVCD OPERON REPRESSOR-RELATED"/>
    <property type="match status" value="1"/>
</dbReference>
<proteinExistence type="predicted"/>
<evidence type="ECO:0000259" key="3">
    <source>
        <dbReference type="PROSITE" id="PS50977"/>
    </source>
</evidence>
<evidence type="ECO:0000313" key="4">
    <source>
        <dbReference type="EMBL" id="MCC2254810.1"/>
    </source>
</evidence>